<dbReference type="InterPro" id="IPR011250">
    <property type="entry name" value="OMP/PagP_B-barrel"/>
</dbReference>
<protein>
    <recommendedName>
        <fullName evidence="12">OmpA-like domain-containing protein</fullName>
    </recommendedName>
</protein>
<feature type="domain" description="OmpA-like" evidence="12">
    <location>
        <begin position="268"/>
        <end position="389"/>
    </location>
</feature>
<evidence type="ECO:0000256" key="3">
    <source>
        <dbReference type="ARBA" id="ARBA00022452"/>
    </source>
</evidence>
<dbReference type="Proteomes" id="UP000239366">
    <property type="component" value="Unassembled WGS sequence"/>
</dbReference>
<keyword evidence="5" id="KW-0406">Ion transport</keyword>
<dbReference type="PANTHER" id="PTHR30329">
    <property type="entry name" value="STATOR ELEMENT OF FLAGELLAR MOTOR COMPLEX"/>
    <property type="match status" value="1"/>
</dbReference>
<dbReference type="GO" id="GO:0046930">
    <property type="term" value="C:pore complex"/>
    <property type="evidence" value="ECO:0007669"/>
    <property type="project" value="UniProtKB-KW"/>
</dbReference>
<keyword evidence="2" id="KW-0813">Transport</keyword>
<evidence type="ECO:0000313" key="13">
    <source>
        <dbReference type="EMBL" id="PQJ15253.1"/>
    </source>
</evidence>
<dbReference type="RefSeq" id="WP_245916191.1">
    <property type="nucleotide sequence ID" value="NZ_MQVX01000001.1"/>
</dbReference>
<feature type="coiled-coil region" evidence="10">
    <location>
        <begin position="227"/>
        <end position="264"/>
    </location>
</feature>
<keyword evidence="14" id="KW-1185">Reference proteome</keyword>
<keyword evidence="10" id="KW-0175">Coiled coil</keyword>
<organism evidence="13 14">
    <name type="scientific">Aureicoccus marinus</name>
    <dbReference type="NCBI Taxonomy" id="754435"/>
    <lineage>
        <taxon>Bacteria</taxon>
        <taxon>Pseudomonadati</taxon>
        <taxon>Bacteroidota</taxon>
        <taxon>Flavobacteriia</taxon>
        <taxon>Flavobacteriales</taxon>
        <taxon>Flavobacteriaceae</taxon>
        <taxon>Aureicoccus</taxon>
    </lineage>
</organism>
<accession>A0A2S7T5Q7</accession>
<dbReference type="InterPro" id="IPR036737">
    <property type="entry name" value="OmpA-like_sf"/>
</dbReference>
<dbReference type="Pfam" id="PF00691">
    <property type="entry name" value="OmpA"/>
    <property type="match status" value="1"/>
</dbReference>
<dbReference type="PROSITE" id="PS51123">
    <property type="entry name" value="OMPA_2"/>
    <property type="match status" value="1"/>
</dbReference>
<dbReference type="GO" id="GO:0009279">
    <property type="term" value="C:cell outer membrane"/>
    <property type="evidence" value="ECO:0007669"/>
    <property type="project" value="UniProtKB-SubCell"/>
</dbReference>
<dbReference type="EMBL" id="MQVX01000001">
    <property type="protein sequence ID" value="PQJ15253.1"/>
    <property type="molecule type" value="Genomic_DNA"/>
</dbReference>
<dbReference type="InterPro" id="IPR050330">
    <property type="entry name" value="Bact_OuterMem_StrucFunc"/>
</dbReference>
<reference evidence="14" key="1">
    <citation type="submission" date="2016-11" db="EMBL/GenBank/DDBJ databases">
        <title>Trade-off between light-utilization and light-protection in marine flavobacteria.</title>
        <authorList>
            <person name="Kumagai Y."/>
            <person name="Yoshizawa S."/>
            <person name="Kogure K."/>
        </authorList>
    </citation>
    <scope>NUCLEOTIDE SEQUENCE [LARGE SCALE GENOMIC DNA]</scope>
    <source>
        <strain evidence="14">SG-18</strain>
    </source>
</reference>
<evidence type="ECO:0000256" key="11">
    <source>
        <dbReference type="SAM" id="SignalP"/>
    </source>
</evidence>
<dbReference type="PRINTS" id="PR01021">
    <property type="entry name" value="OMPADOMAIN"/>
</dbReference>
<keyword evidence="7 9" id="KW-0472">Membrane</keyword>
<evidence type="ECO:0000313" key="14">
    <source>
        <dbReference type="Proteomes" id="UP000239366"/>
    </source>
</evidence>
<sequence>MKKIMLLLVILAFLQNTAFAQEEVRLTAKDSVAESYWLVGLGWNVVDDAGLLFNQAFNANTNWNYVVFPSRLSVGRYFDNGFGLELIGSYNKYKEGNLVDGQILTDDIDYFSVDLRASYDLNYLFGETGFFDPYVGVGLGYADANNLGRTNFLSTIGFRLWFNEDLGLDINTNGHFALKEEASNHYQHALGLVYRFGSEKKLSAKGEEKLLIITQMEEAEKRRLDSIAAVRAEEARLAEQIRIKEAEAQRIKAAALALEEEERKKWDDLNRRVEELGHVYFDFNSSFLTAKSKEILDQVVALLKEENTRVIKVVTHADSRGDKTYNQWLSERRLQRVVDYLIAAEIDPNQLRKSALGEEILNNECKDNVPCPENKHQENRRAEFNLIRL</sequence>
<proteinExistence type="predicted"/>
<evidence type="ECO:0000259" key="12">
    <source>
        <dbReference type="PROSITE" id="PS51123"/>
    </source>
</evidence>
<evidence type="ECO:0000256" key="5">
    <source>
        <dbReference type="ARBA" id="ARBA00023065"/>
    </source>
</evidence>
<comment type="caution">
    <text evidence="13">The sequence shown here is derived from an EMBL/GenBank/DDBJ whole genome shotgun (WGS) entry which is preliminary data.</text>
</comment>
<keyword evidence="11" id="KW-0732">Signal</keyword>
<dbReference type="SUPFAM" id="SSF56925">
    <property type="entry name" value="OMPA-like"/>
    <property type="match status" value="1"/>
</dbReference>
<dbReference type="Gene3D" id="2.40.160.20">
    <property type="match status" value="1"/>
</dbReference>
<evidence type="ECO:0000256" key="2">
    <source>
        <dbReference type="ARBA" id="ARBA00022448"/>
    </source>
</evidence>
<dbReference type="InterPro" id="IPR006664">
    <property type="entry name" value="OMP_bac"/>
</dbReference>
<evidence type="ECO:0000256" key="10">
    <source>
        <dbReference type="SAM" id="Coils"/>
    </source>
</evidence>
<keyword evidence="6" id="KW-0626">Porin</keyword>
<evidence type="ECO:0000256" key="1">
    <source>
        <dbReference type="ARBA" id="ARBA00004571"/>
    </source>
</evidence>
<evidence type="ECO:0000256" key="6">
    <source>
        <dbReference type="ARBA" id="ARBA00023114"/>
    </source>
</evidence>
<evidence type="ECO:0000256" key="4">
    <source>
        <dbReference type="ARBA" id="ARBA00022692"/>
    </source>
</evidence>
<name>A0A2S7T5Q7_9FLAO</name>
<comment type="subcellular location">
    <subcellularLocation>
        <location evidence="1">Cell outer membrane</location>
        <topology evidence="1">Multi-pass membrane protein</topology>
    </subcellularLocation>
</comment>
<evidence type="ECO:0000256" key="9">
    <source>
        <dbReference type="PROSITE-ProRule" id="PRU00473"/>
    </source>
</evidence>
<dbReference type="GO" id="GO:0006811">
    <property type="term" value="P:monoatomic ion transport"/>
    <property type="evidence" value="ECO:0007669"/>
    <property type="project" value="UniProtKB-KW"/>
</dbReference>
<keyword evidence="3" id="KW-1134">Transmembrane beta strand</keyword>
<dbReference type="AlphaFoldDB" id="A0A2S7T5Q7"/>
<keyword evidence="4" id="KW-0812">Transmembrane</keyword>
<evidence type="ECO:0000256" key="8">
    <source>
        <dbReference type="ARBA" id="ARBA00023237"/>
    </source>
</evidence>
<dbReference type="InterPro" id="IPR006665">
    <property type="entry name" value="OmpA-like"/>
</dbReference>
<feature type="chain" id="PRO_5015646961" description="OmpA-like domain-containing protein" evidence="11">
    <location>
        <begin position="21"/>
        <end position="389"/>
    </location>
</feature>
<dbReference type="Gene3D" id="3.30.1330.60">
    <property type="entry name" value="OmpA-like domain"/>
    <property type="match status" value="1"/>
</dbReference>
<dbReference type="CDD" id="cd07185">
    <property type="entry name" value="OmpA_C-like"/>
    <property type="match status" value="1"/>
</dbReference>
<gene>
    <name evidence="13" type="ORF">BST99_05485</name>
</gene>
<evidence type="ECO:0000256" key="7">
    <source>
        <dbReference type="ARBA" id="ARBA00023136"/>
    </source>
</evidence>
<feature type="signal peptide" evidence="11">
    <location>
        <begin position="1"/>
        <end position="20"/>
    </location>
</feature>
<dbReference type="GO" id="GO:0015288">
    <property type="term" value="F:porin activity"/>
    <property type="evidence" value="ECO:0007669"/>
    <property type="project" value="UniProtKB-KW"/>
</dbReference>
<dbReference type="PANTHER" id="PTHR30329:SF21">
    <property type="entry name" value="LIPOPROTEIN YIAD-RELATED"/>
    <property type="match status" value="1"/>
</dbReference>
<dbReference type="SUPFAM" id="SSF103088">
    <property type="entry name" value="OmpA-like"/>
    <property type="match status" value="1"/>
</dbReference>
<keyword evidence="8" id="KW-0998">Cell outer membrane</keyword>